<gene>
    <name evidence="3" type="ORF">ACFP90_21445</name>
</gene>
<sequence length="102" mass="10234">MIVTVAIGVLMAVMSPAASAAGLDTQLNPAAAQICANLNAVAKSAFVSVIALCMFAAGGAMIWFKVRGGLGMMAFGLVGFFVVKNLVPIAKSFGIVPAGITC</sequence>
<protein>
    <recommendedName>
        <fullName evidence="5">TrbC/VIRB2 family protein</fullName>
    </recommendedName>
</protein>
<evidence type="ECO:0000313" key="4">
    <source>
        <dbReference type="Proteomes" id="UP001596317"/>
    </source>
</evidence>
<keyword evidence="4" id="KW-1185">Reference proteome</keyword>
<keyword evidence="1" id="KW-1133">Transmembrane helix</keyword>
<evidence type="ECO:0000256" key="2">
    <source>
        <dbReference type="SAM" id="SignalP"/>
    </source>
</evidence>
<keyword evidence="1" id="KW-0812">Transmembrane</keyword>
<evidence type="ECO:0000256" key="1">
    <source>
        <dbReference type="SAM" id="Phobius"/>
    </source>
</evidence>
<keyword evidence="2" id="KW-0732">Signal</keyword>
<accession>A0ABW1ZNW8</accession>
<comment type="caution">
    <text evidence="3">The sequence shown here is derived from an EMBL/GenBank/DDBJ whole genome shotgun (WGS) entry which is preliminary data.</text>
</comment>
<keyword evidence="1" id="KW-0472">Membrane</keyword>
<evidence type="ECO:0000313" key="3">
    <source>
        <dbReference type="EMBL" id="MFC6662625.1"/>
    </source>
</evidence>
<proteinExistence type="predicted"/>
<name>A0ABW1ZNW8_9DEIO</name>
<dbReference type="EMBL" id="JBHSWB010000002">
    <property type="protein sequence ID" value="MFC6662625.1"/>
    <property type="molecule type" value="Genomic_DNA"/>
</dbReference>
<organism evidence="3 4">
    <name type="scientific">Deinococcus multiflagellatus</name>
    <dbReference type="NCBI Taxonomy" id="1656887"/>
    <lineage>
        <taxon>Bacteria</taxon>
        <taxon>Thermotogati</taxon>
        <taxon>Deinococcota</taxon>
        <taxon>Deinococci</taxon>
        <taxon>Deinococcales</taxon>
        <taxon>Deinococcaceae</taxon>
        <taxon>Deinococcus</taxon>
    </lineage>
</organism>
<feature type="chain" id="PRO_5045103371" description="TrbC/VIRB2 family protein" evidence="2">
    <location>
        <begin position="21"/>
        <end position="102"/>
    </location>
</feature>
<evidence type="ECO:0008006" key="5">
    <source>
        <dbReference type="Google" id="ProtNLM"/>
    </source>
</evidence>
<feature type="transmembrane region" description="Helical" evidence="1">
    <location>
        <begin position="44"/>
        <end position="64"/>
    </location>
</feature>
<feature type="signal peptide" evidence="2">
    <location>
        <begin position="1"/>
        <end position="20"/>
    </location>
</feature>
<reference evidence="4" key="1">
    <citation type="journal article" date="2019" name="Int. J. Syst. Evol. Microbiol.">
        <title>The Global Catalogue of Microorganisms (GCM) 10K type strain sequencing project: providing services to taxonomists for standard genome sequencing and annotation.</title>
        <authorList>
            <consortium name="The Broad Institute Genomics Platform"/>
            <consortium name="The Broad Institute Genome Sequencing Center for Infectious Disease"/>
            <person name="Wu L."/>
            <person name="Ma J."/>
        </authorList>
    </citation>
    <scope>NUCLEOTIDE SEQUENCE [LARGE SCALE GENOMIC DNA]</scope>
    <source>
        <strain evidence="4">CCUG 63830</strain>
    </source>
</reference>
<dbReference type="Proteomes" id="UP001596317">
    <property type="component" value="Unassembled WGS sequence"/>
</dbReference>
<dbReference type="RefSeq" id="WP_224611027.1">
    <property type="nucleotide sequence ID" value="NZ_JAIQXV010000016.1"/>
</dbReference>